<protein>
    <submittedName>
        <fullName evidence="1">Uncharacterized protein</fullName>
    </submittedName>
</protein>
<dbReference type="Proteomes" id="UP000762676">
    <property type="component" value="Unassembled WGS sequence"/>
</dbReference>
<evidence type="ECO:0000313" key="2">
    <source>
        <dbReference type="Proteomes" id="UP000762676"/>
    </source>
</evidence>
<comment type="caution">
    <text evidence="1">The sequence shown here is derived from an EMBL/GenBank/DDBJ whole genome shotgun (WGS) entry which is preliminary data.</text>
</comment>
<gene>
    <name evidence="1" type="ORF">ElyMa_004376000</name>
</gene>
<reference evidence="1 2" key="1">
    <citation type="journal article" date="2021" name="Elife">
        <title>Chloroplast acquisition without the gene transfer in kleptoplastic sea slugs, Plakobranchus ocellatus.</title>
        <authorList>
            <person name="Maeda T."/>
            <person name="Takahashi S."/>
            <person name="Yoshida T."/>
            <person name="Shimamura S."/>
            <person name="Takaki Y."/>
            <person name="Nagai Y."/>
            <person name="Toyoda A."/>
            <person name="Suzuki Y."/>
            <person name="Arimoto A."/>
            <person name="Ishii H."/>
            <person name="Satoh N."/>
            <person name="Nishiyama T."/>
            <person name="Hasebe M."/>
            <person name="Maruyama T."/>
            <person name="Minagawa J."/>
            <person name="Obokata J."/>
            <person name="Shigenobu S."/>
        </authorList>
    </citation>
    <scope>NUCLEOTIDE SEQUENCE [LARGE SCALE GENOMIC DNA]</scope>
</reference>
<dbReference type="EMBL" id="BMAT01008826">
    <property type="protein sequence ID" value="GFR93319.1"/>
    <property type="molecule type" value="Genomic_DNA"/>
</dbReference>
<organism evidence="1 2">
    <name type="scientific">Elysia marginata</name>
    <dbReference type="NCBI Taxonomy" id="1093978"/>
    <lineage>
        <taxon>Eukaryota</taxon>
        <taxon>Metazoa</taxon>
        <taxon>Spiralia</taxon>
        <taxon>Lophotrochozoa</taxon>
        <taxon>Mollusca</taxon>
        <taxon>Gastropoda</taxon>
        <taxon>Heterobranchia</taxon>
        <taxon>Euthyneura</taxon>
        <taxon>Panpulmonata</taxon>
        <taxon>Sacoglossa</taxon>
        <taxon>Placobranchoidea</taxon>
        <taxon>Plakobranchidae</taxon>
        <taxon>Elysia</taxon>
    </lineage>
</organism>
<sequence>MNMTSTKDINISFKIIHASLNSKPNFIIAILNQKPTVTTKKPSHVKHQAGLVPKTIGNDIRVIKNNVLYQKTGETPISLIILEERWRLFGQILRTVTNTPPKVAMTKYFKTEGSKRRGRPKTSIVTILRGDLKSHNSDHWPTKLDSIKDLDHLRNIAQNRSDWKQLSTAIYRSAQAETSVDVAEDGH</sequence>
<proteinExistence type="predicted"/>
<evidence type="ECO:0000313" key="1">
    <source>
        <dbReference type="EMBL" id="GFR93319.1"/>
    </source>
</evidence>
<dbReference type="AlphaFoldDB" id="A0AAV4H6D0"/>
<accession>A0AAV4H6D0</accession>
<keyword evidence="2" id="KW-1185">Reference proteome</keyword>
<name>A0AAV4H6D0_9GAST</name>